<dbReference type="RefSeq" id="WP_068322159.1">
    <property type="nucleotide sequence ID" value="NZ_CP010835.1"/>
</dbReference>
<dbReference type="SMART" id="SM01022">
    <property type="entry name" value="ASCH"/>
    <property type="match status" value="1"/>
</dbReference>
<dbReference type="SMR" id="A0A127B9I2"/>
<sequence length="175" mass="20654">MQHVIALHQVYGELIFRGLKWHEIRRSRIFEEGDIVFLYIARGDLYTLKKTLRRLGLTEEQTLTKRGTIAGGFEVGEVIKADFETLWELTKDTSGLTFVHGESEGKRWLKGYINEFGYAFTIERPFLFKEPVTKEELKEKYGVHVEGIIHLSLRTRRPWVKELLEDLMTRDFEYI</sequence>
<dbReference type="GeneID" id="28491323"/>
<evidence type="ECO:0000259" key="1">
    <source>
        <dbReference type="SMART" id="SM01022"/>
    </source>
</evidence>
<proteinExistence type="predicted"/>
<gene>
    <name evidence="2" type="ORF">TQ32_05775</name>
</gene>
<dbReference type="STRING" id="1609559.TQ32_05775"/>
<organism evidence="2 3">
    <name type="scientific">Pyrococcus kukulkanii</name>
    <dbReference type="NCBI Taxonomy" id="1609559"/>
    <lineage>
        <taxon>Archaea</taxon>
        <taxon>Methanobacteriati</taxon>
        <taxon>Methanobacteriota</taxon>
        <taxon>Thermococci</taxon>
        <taxon>Thermococcales</taxon>
        <taxon>Thermococcaceae</taxon>
        <taxon>Pyrococcus</taxon>
    </lineage>
</organism>
<protein>
    <recommendedName>
        <fullName evidence="1">ASCH domain-containing protein</fullName>
    </recommendedName>
</protein>
<dbReference type="PATRIC" id="fig|1609559.3.peg.1211"/>
<accession>A0A127B9I2</accession>
<dbReference type="Proteomes" id="UP000070587">
    <property type="component" value="Chromosome"/>
</dbReference>
<dbReference type="InterPro" id="IPR007374">
    <property type="entry name" value="ASCH_domain"/>
</dbReference>
<dbReference type="OrthoDB" id="84651at2157"/>
<dbReference type="EMBL" id="CP010835">
    <property type="protein sequence ID" value="AMM54033.1"/>
    <property type="molecule type" value="Genomic_DNA"/>
</dbReference>
<dbReference type="SUPFAM" id="SSF88697">
    <property type="entry name" value="PUA domain-like"/>
    <property type="match status" value="1"/>
</dbReference>
<name>A0A127B9I2_9EURY</name>
<feature type="domain" description="ASCH" evidence="1">
    <location>
        <begin position="5"/>
        <end position="110"/>
    </location>
</feature>
<dbReference type="InterPro" id="IPR015947">
    <property type="entry name" value="PUA-like_sf"/>
</dbReference>
<dbReference type="AlphaFoldDB" id="A0A127B9I2"/>
<evidence type="ECO:0000313" key="2">
    <source>
        <dbReference type="EMBL" id="AMM54033.1"/>
    </source>
</evidence>
<reference evidence="2 3" key="2">
    <citation type="journal article" date="2016" name="Int. J. Syst. Evol. Microbiol.">
        <title>Pyrococcus kukulkanii sp. nov., a hyperthermophilic, piezophilic archaeon isolated from a deep-sea hydrothermal vent.</title>
        <authorList>
            <person name="Callac N."/>
            <person name="Oger P."/>
            <person name="Lesongeur F."/>
            <person name="Rattray J.E."/>
            <person name="Vannier P."/>
            <person name="Michoud G."/>
            <person name="Beauverger M."/>
            <person name="Gayet N."/>
            <person name="Rouxel O."/>
            <person name="Jebbar M."/>
            <person name="Godfroy A."/>
        </authorList>
    </citation>
    <scope>NUCLEOTIDE SEQUENCE [LARGE SCALE GENOMIC DNA]</scope>
    <source>
        <strain evidence="2 3">NCB100</strain>
    </source>
</reference>
<reference evidence="3" key="1">
    <citation type="submission" date="2015-02" db="EMBL/GenBank/DDBJ databases">
        <title>Pyrococcus kukulkanii sp. nov., a novel hyperthermophilic archaeon isolated from a deep-sea hydrothermal vent at the Guaymas Basin.</title>
        <authorList>
            <person name="Oger P.M."/>
            <person name="Callac N."/>
            <person name="Jebbar M."/>
            <person name="Godfroy A."/>
        </authorList>
    </citation>
    <scope>NUCLEOTIDE SEQUENCE [LARGE SCALE GENOMIC DNA]</scope>
    <source>
        <strain evidence="3">NCB100</strain>
    </source>
</reference>
<evidence type="ECO:0000313" key="3">
    <source>
        <dbReference type="Proteomes" id="UP000070587"/>
    </source>
</evidence>
<dbReference type="KEGG" id="pyc:TQ32_05775"/>